<dbReference type="Pfam" id="PF00041">
    <property type="entry name" value="fn3"/>
    <property type="match status" value="1"/>
</dbReference>
<feature type="signal peptide" evidence="4">
    <location>
        <begin position="1"/>
        <end position="20"/>
    </location>
</feature>
<proteinExistence type="predicted"/>
<keyword evidence="1" id="KW-0677">Repeat</keyword>
<feature type="chain" id="PRO_5042904953" description="Fibronectin type-III domain-containing protein" evidence="4">
    <location>
        <begin position="21"/>
        <end position="778"/>
    </location>
</feature>
<keyword evidence="3" id="KW-1133">Transmembrane helix</keyword>
<evidence type="ECO:0000259" key="5">
    <source>
        <dbReference type="PROSITE" id="PS50853"/>
    </source>
</evidence>
<name>A0AAQ4P4M1_GASAC</name>
<evidence type="ECO:0000256" key="4">
    <source>
        <dbReference type="SAM" id="SignalP"/>
    </source>
</evidence>
<dbReference type="PANTHER" id="PTHR46708">
    <property type="entry name" value="TENASCIN"/>
    <property type="match status" value="1"/>
</dbReference>
<evidence type="ECO:0000256" key="2">
    <source>
        <dbReference type="SAM" id="MobiDB-lite"/>
    </source>
</evidence>
<keyword evidence="7" id="KW-1185">Reference proteome</keyword>
<dbReference type="KEGG" id="gat:120808520"/>
<protein>
    <recommendedName>
        <fullName evidence="5">Fibronectin type-III domain-containing protein</fullName>
    </recommendedName>
</protein>
<keyword evidence="3" id="KW-0472">Membrane</keyword>
<dbReference type="SMART" id="SM00060">
    <property type="entry name" value="FN3"/>
    <property type="match status" value="2"/>
</dbReference>
<dbReference type="GeneTree" id="ENSGT00940000155603"/>
<keyword evidence="3" id="KW-0812">Transmembrane</keyword>
<keyword evidence="4" id="KW-0732">Signal</keyword>
<dbReference type="Gene3D" id="2.60.40.10">
    <property type="entry name" value="Immunoglobulins"/>
    <property type="match status" value="5"/>
</dbReference>
<feature type="region of interest" description="Disordered" evidence="2">
    <location>
        <begin position="673"/>
        <end position="754"/>
    </location>
</feature>
<reference evidence="6 7" key="1">
    <citation type="journal article" date="2021" name="G3 (Bethesda)">
        <title>Improved contiguity of the threespine stickleback genome using long-read sequencing.</title>
        <authorList>
            <person name="Nath S."/>
            <person name="Shaw D.E."/>
            <person name="White M.A."/>
        </authorList>
    </citation>
    <scope>NUCLEOTIDE SEQUENCE [LARGE SCALE GENOMIC DNA]</scope>
    <source>
        <strain evidence="6 7">Lake Benthic</strain>
    </source>
</reference>
<dbReference type="InterPro" id="IPR050991">
    <property type="entry name" value="ECM_Regulatory_Proteins"/>
</dbReference>
<dbReference type="GeneID" id="120808520"/>
<dbReference type="InterPro" id="IPR036116">
    <property type="entry name" value="FN3_sf"/>
</dbReference>
<sequence length="778" mass="86296">MKEMSLLLALFVLAPSICKGLHENTCNVVLKDQYIEWGSDLDVVYPSSCVPRKIFWTLNNRRVGESQSRSVNSTHAVLSLRNFTHQSAILEWHSADTLQVLGGTTITAYSKPGKISCILYRKNQSDELSANLFNCSWEDPIKPSAQIHYSVLIATSSNPSPSEVCESKSKYCIWTISNGMSLLDSVTVTVRAKAAAWEACSDPRAFFPDHIRKMIRPKLTVTPFPDHVLVEWLRASFSKECRCEVSYGKADGGRLTELRPNTTPERSHGKMQIEKWDSCSNYTFSVRCALHEAPWSDWSDKKTVLTKLKKRDVKPLLWRKLSEPNEDGVRKVRAMWTEIASTCPDTFTSIKAAPIQERAVGADRKEASCGSSTCDVYVNQDAHRIILAVLRDETLLVEDSVYVPAIGESLPRVTNIQAATLGGVILVSWNAPIEPVAAYMVDWTHGGDRYYWKESRHTNTTLCDLLDKQPYNITVTPLFVDKTGHGARALQICSRAGDPGNVAIQVEAKDKSALVRWTVSSRAACSGAVVNYTVFYSTQEGPQLNITVDETEQFILLKDLHRETQYSVHVEAAALTGTTRSRETLFYTKRFDPELITVVSVSGSIALLALLLSSCIAVQWKKFKKKPVPNPALSSVVFWPAASHHEGTCPFQPFSNPSESICDAVYTSEAQSPSTSSLAARCDSNPAGDRTEEHVDPPTPTAPGDPVKSIETQHPSPREDSTGPLLPENSPYRRQTPVESSAPRSSKQCKRVSVKETRKIAPVTVYVTLDMFEQGQDC</sequence>
<feature type="compositionally biased region" description="Polar residues" evidence="2">
    <location>
        <begin position="737"/>
        <end position="746"/>
    </location>
</feature>
<accession>A0AAQ4P4M1</accession>
<reference evidence="6" key="2">
    <citation type="submission" date="2025-08" db="UniProtKB">
        <authorList>
            <consortium name="Ensembl"/>
        </authorList>
    </citation>
    <scope>IDENTIFICATION</scope>
</reference>
<feature type="domain" description="Fibronectin type-III" evidence="5">
    <location>
        <begin position="498"/>
        <end position="591"/>
    </location>
</feature>
<organism evidence="6 7">
    <name type="scientific">Gasterosteus aculeatus aculeatus</name>
    <name type="common">three-spined stickleback</name>
    <dbReference type="NCBI Taxonomy" id="481459"/>
    <lineage>
        <taxon>Eukaryota</taxon>
        <taxon>Metazoa</taxon>
        <taxon>Chordata</taxon>
        <taxon>Craniata</taxon>
        <taxon>Vertebrata</taxon>
        <taxon>Euteleostomi</taxon>
        <taxon>Actinopterygii</taxon>
        <taxon>Neopterygii</taxon>
        <taxon>Teleostei</taxon>
        <taxon>Neoteleostei</taxon>
        <taxon>Acanthomorphata</taxon>
        <taxon>Eupercaria</taxon>
        <taxon>Perciformes</taxon>
        <taxon>Cottioidei</taxon>
        <taxon>Gasterosteales</taxon>
        <taxon>Gasterosteidae</taxon>
        <taxon>Gasterosteus</taxon>
    </lineage>
</organism>
<dbReference type="AlphaFoldDB" id="A0AAQ4P4M1"/>
<dbReference type="PANTHER" id="PTHR46708:SF10">
    <property type="entry name" value="RECEPTOR-TYPE TYROSINE-PROTEIN PHOSPHATASE ETA-LIKE"/>
    <property type="match status" value="1"/>
</dbReference>
<evidence type="ECO:0000256" key="1">
    <source>
        <dbReference type="ARBA" id="ARBA00022737"/>
    </source>
</evidence>
<dbReference type="InterPro" id="IPR013783">
    <property type="entry name" value="Ig-like_fold"/>
</dbReference>
<dbReference type="Ensembl" id="ENSGACT00000038671.1">
    <property type="protein sequence ID" value="ENSGACP00000033909.1"/>
    <property type="gene ID" value="ENSGACG00000035898.1"/>
</dbReference>
<reference evidence="6" key="3">
    <citation type="submission" date="2025-09" db="UniProtKB">
        <authorList>
            <consortium name="Ensembl"/>
        </authorList>
    </citation>
    <scope>IDENTIFICATION</scope>
</reference>
<evidence type="ECO:0000313" key="6">
    <source>
        <dbReference type="Ensembl" id="ENSGACP00000033909.1"/>
    </source>
</evidence>
<dbReference type="RefSeq" id="XP_040017423.1">
    <property type="nucleotide sequence ID" value="XM_040161489.1"/>
</dbReference>
<dbReference type="SUPFAM" id="SSF49265">
    <property type="entry name" value="Fibronectin type III"/>
    <property type="match status" value="2"/>
</dbReference>
<evidence type="ECO:0000313" key="7">
    <source>
        <dbReference type="Proteomes" id="UP000007635"/>
    </source>
</evidence>
<evidence type="ECO:0000256" key="3">
    <source>
        <dbReference type="SAM" id="Phobius"/>
    </source>
</evidence>
<dbReference type="InterPro" id="IPR003961">
    <property type="entry name" value="FN3_dom"/>
</dbReference>
<dbReference type="PROSITE" id="PS50853">
    <property type="entry name" value="FN3"/>
    <property type="match status" value="1"/>
</dbReference>
<dbReference type="Proteomes" id="UP000007635">
    <property type="component" value="Chromosome XVIII"/>
</dbReference>
<feature type="transmembrane region" description="Helical" evidence="3">
    <location>
        <begin position="595"/>
        <end position="618"/>
    </location>
</feature>